<dbReference type="PROSITE" id="PS51233">
    <property type="entry name" value="VWFD"/>
    <property type="match status" value="2"/>
</dbReference>
<dbReference type="KEGG" id="alim:106521171"/>
<dbReference type="Gene3D" id="2.10.70.10">
    <property type="entry name" value="Complement Module, domain 1"/>
    <property type="match status" value="1"/>
</dbReference>
<dbReference type="InterPro" id="IPR036084">
    <property type="entry name" value="Ser_inhib-like_sf"/>
</dbReference>
<dbReference type="Pfam" id="PF08742">
    <property type="entry name" value="C8"/>
    <property type="match status" value="2"/>
</dbReference>
<evidence type="ECO:0000256" key="3">
    <source>
        <dbReference type="ARBA" id="ARBA00022729"/>
    </source>
</evidence>
<dbReference type="GeneID" id="106521171"/>
<evidence type="ECO:0000256" key="5">
    <source>
        <dbReference type="ARBA" id="ARBA00023157"/>
    </source>
</evidence>
<dbReference type="PANTHER" id="PTHR11339:SF408">
    <property type="entry name" value="MUCIN-5B"/>
    <property type="match status" value="1"/>
</dbReference>
<reference evidence="10" key="1">
    <citation type="submission" date="2025-08" db="UniProtKB">
        <authorList>
            <consortium name="RefSeq"/>
        </authorList>
    </citation>
    <scope>IDENTIFICATION</scope>
    <source>
        <strain evidence="10">Quisiro</strain>
        <tissue evidence="10">Liver</tissue>
    </source>
</reference>
<dbReference type="PANTHER" id="PTHR11339">
    <property type="entry name" value="EXTRACELLULAR MATRIX GLYCOPROTEIN RELATED"/>
    <property type="match status" value="1"/>
</dbReference>
<dbReference type="OrthoDB" id="160294at2759"/>
<keyword evidence="5" id="KW-1015">Disulfide bond</keyword>
<proteinExistence type="predicted"/>
<dbReference type="GO" id="GO:0031012">
    <property type="term" value="C:extracellular matrix"/>
    <property type="evidence" value="ECO:0007669"/>
    <property type="project" value="TreeGrafter"/>
</dbReference>
<dbReference type="Pfam" id="PF01826">
    <property type="entry name" value="TIL"/>
    <property type="match status" value="1"/>
</dbReference>
<dbReference type="FunFam" id="2.10.25.10:FF:000674">
    <property type="entry name" value="Mucin-2"/>
    <property type="match status" value="1"/>
</dbReference>
<evidence type="ECO:0000256" key="2">
    <source>
        <dbReference type="ARBA" id="ARBA00022525"/>
    </source>
</evidence>
<feature type="signal peptide" evidence="7">
    <location>
        <begin position="1"/>
        <end position="24"/>
    </location>
</feature>
<dbReference type="RefSeq" id="XP_013869071.1">
    <property type="nucleotide sequence ID" value="XM_014013617.1"/>
</dbReference>
<evidence type="ECO:0000313" key="9">
    <source>
        <dbReference type="Proteomes" id="UP000192220"/>
    </source>
</evidence>
<dbReference type="Pfam" id="PF00094">
    <property type="entry name" value="VWD"/>
    <property type="match status" value="2"/>
</dbReference>
<keyword evidence="4" id="KW-0677">Repeat</keyword>
<dbReference type="InterPro" id="IPR001846">
    <property type="entry name" value="VWF_type-D"/>
</dbReference>
<dbReference type="AlphaFoldDB" id="A0A2I4BMV0"/>
<dbReference type="InParanoid" id="A0A2I4BMV0"/>
<keyword evidence="2" id="KW-0964">Secreted</keyword>
<dbReference type="STRING" id="52670.A0A2I4BMV0"/>
<keyword evidence="9" id="KW-1185">Reference proteome</keyword>
<dbReference type="SMART" id="SM00832">
    <property type="entry name" value="C8"/>
    <property type="match status" value="2"/>
</dbReference>
<dbReference type="GO" id="GO:0005615">
    <property type="term" value="C:extracellular space"/>
    <property type="evidence" value="ECO:0007669"/>
    <property type="project" value="TreeGrafter"/>
</dbReference>
<sequence length="749" mass="82916">MRAARILVEWVVPWLTFCLGLSTATRMIQKVSPMTVITEARPSHNNQFCSTWGNYHFKTFDGDFFQLPSTCDYIFTSQCKTTYESFNIQIQRQEVDGEVPIKRVMMKLDGVLVELVNSSVKVNDKLVSLPFSKRGISIEKTSSYIKLDAKLGLVFMWNQEDSIWVELDAKFKNQTCGLCGDFNEIQKYNEFIQMGIPVSPEIFAEAFKVTGPENVCNIITPQAPANCSNQIDNADICKKLLNGPAFSSCWDLIITDAFIEACTADLCSCKGSSSCLCSTVSEYSRQCAHAGGRPQQWKTEKLCAKSCPFNMEYMECGSSCIDTCKNHHKSQMCDEHCIDGCFCPDGTVFDDISQSGCVALNQCPCYYDGQVYLPGESLSKPCKTCHCTDGSWQCTDKDCPGICSIRGGSHFSTYDDHRYNFHGDCVYVLSKASNGAFSVLGDLGNCDTSDESTCLSGITVLQNNTMIEIKADGKIFYNNVVFQPPLFMDDFTIFSPSSFFIMLHTSFGLNLEIQLVPTMQLYIKADVSLKGSLKGLCGDFDHNSLNDFTTTYGLIEGTAATFANTWKTKSSCEDVTNQLSDPCSSSIGKERYAKIWCSLLTNPDGVFSICHSVIDPKDFETSCLYDTCACENSEDCMCAALSSYVHACAARNVMIVDWRENVCDKYTQSCSSNFVYDYDMKSCGRTCRSLTQSDLTCGIDFTPVDGCGCAKGTYLDEKGECVSASQCSCYVGANVIRPGVITRVQGQTW</sequence>
<keyword evidence="3 7" id="KW-0732">Signal</keyword>
<protein>
    <submittedName>
        <fullName evidence="10">Mucin-2</fullName>
    </submittedName>
</protein>
<evidence type="ECO:0000259" key="8">
    <source>
        <dbReference type="PROSITE" id="PS51233"/>
    </source>
</evidence>
<dbReference type="InterPro" id="IPR001007">
    <property type="entry name" value="VWF_dom"/>
</dbReference>
<dbReference type="Gene3D" id="2.10.25.10">
    <property type="entry name" value="Laminin"/>
    <property type="match status" value="2"/>
</dbReference>
<dbReference type="SUPFAM" id="SSF57567">
    <property type="entry name" value="Serine protease inhibitors"/>
    <property type="match status" value="2"/>
</dbReference>
<comment type="subcellular location">
    <subcellularLocation>
        <location evidence="1">Secreted</location>
    </subcellularLocation>
</comment>
<accession>A0A2I4BMV0</accession>
<feature type="domain" description="VWFD" evidence="8">
    <location>
        <begin position="47"/>
        <end position="217"/>
    </location>
</feature>
<name>A0A2I4BMV0_AUSLI</name>
<gene>
    <name evidence="10" type="primary">LOC106521171</name>
</gene>
<evidence type="ECO:0000313" key="10">
    <source>
        <dbReference type="RefSeq" id="XP_013869071.1"/>
    </source>
</evidence>
<organism evidence="9 10">
    <name type="scientific">Austrofundulus limnaeus</name>
    <name type="common">Annual killifish</name>
    <dbReference type="NCBI Taxonomy" id="52670"/>
    <lineage>
        <taxon>Eukaryota</taxon>
        <taxon>Metazoa</taxon>
        <taxon>Chordata</taxon>
        <taxon>Craniata</taxon>
        <taxon>Vertebrata</taxon>
        <taxon>Euteleostomi</taxon>
        <taxon>Actinopterygii</taxon>
        <taxon>Neopterygii</taxon>
        <taxon>Teleostei</taxon>
        <taxon>Neoteleostei</taxon>
        <taxon>Acanthomorphata</taxon>
        <taxon>Ovalentaria</taxon>
        <taxon>Atherinomorphae</taxon>
        <taxon>Cyprinodontiformes</taxon>
        <taxon>Rivulidae</taxon>
        <taxon>Austrofundulus</taxon>
    </lineage>
</organism>
<evidence type="ECO:0000256" key="4">
    <source>
        <dbReference type="ARBA" id="ARBA00022737"/>
    </source>
</evidence>
<dbReference type="InterPro" id="IPR002919">
    <property type="entry name" value="TIL_dom"/>
</dbReference>
<feature type="chain" id="PRO_5014190836" evidence="7">
    <location>
        <begin position="25"/>
        <end position="749"/>
    </location>
</feature>
<keyword evidence="6" id="KW-0325">Glycoprotein</keyword>
<dbReference type="FunFam" id="2.10.25.10:FF:000153">
    <property type="entry name" value="MUC5B isoform 1"/>
    <property type="match status" value="1"/>
</dbReference>
<dbReference type="InterPro" id="IPR014853">
    <property type="entry name" value="VWF/SSPO/ZAN-like_Cys-rich_dom"/>
</dbReference>
<dbReference type="InterPro" id="IPR050780">
    <property type="entry name" value="Mucin_vWF_Thrombospondin_sf"/>
</dbReference>
<dbReference type="SMART" id="SM00216">
    <property type="entry name" value="VWD"/>
    <property type="match status" value="2"/>
</dbReference>
<feature type="domain" description="VWFD" evidence="8">
    <location>
        <begin position="401"/>
        <end position="573"/>
    </location>
</feature>
<dbReference type="Proteomes" id="UP000192220">
    <property type="component" value="Unplaced"/>
</dbReference>
<evidence type="ECO:0000256" key="1">
    <source>
        <dbReference type="ARBA" id="ARBA00004613"/>
    </source>
</evidence>
<evidence type="ECO:0000256" key="7">
    <source>
        <dbReference type="SAM" id="SignalP"/>
    </source>
</evidence>
<evidence type="ECO:0000256" key="6">
    <source>
        <dbReference type="ARBA" id="ARBA00023180"/>
    </source>
</evidence>
<dbReference type="CDD" id="cd19941">
    <property type="entry name" value="TIL"/>
    <property type="match status" value="2"/>
</dbReference>
<dbReference type="SMART" id="SM00215">
    <property type="entry name" value="VWC_out"/>
    <property type="match status" value="1"/>
</dbReference>